<accession>A0A4S8KIM5</accession>
<gene>
    <name evidence="1" type="ORF">K435DRAFT_881457</name>
</gene>
<evidence type="ECO:0000313" key="2">
    <source>
        <dbReference type="Proteomes" id="UP000297245"/>
    </source>
</evidence>
<dbReference type="EMBL" id="ML182756">
    <property type="protein sequence ID" value="THU75171.1"/>
    <property type="molecule type" value="Genomic_DNA"/>
</dbReference>
<name>A0A4S8KIM5_DENBC</name>
<reference evidence="1 2" key="1">
    <citation type="journal article" date="2019" name="Nat. Ecol. Evol.">
        <title>Megaphylogeny resolves global patterns of mushroom evolution.</title>
        <authorList>
            <person name="Varga T."/>
            <person name="Krizsan K."/>
            <person name="Foldi C."/>
            <person name="Dima B."/>
            <person name="Sanchez-Garcia M."/>
            <person name="Sanchez-Ramirez S."/>
            <person name="Szollosi G.J."/>
            <person name="Szarkandi J.G."/>
            <person name="Papp V."/>
            <person name="Albert L."/>
            <person name="Andreopoulos W."/>
            <person name="Angelini C."/>
            <person name="Antonin V."/>
            <person name="Barry K.W."/>
            <person name="Bougher N.L."/>
            <person name="Buchanan P."/>
            <person name="Buyck B."/>
            <person name="Bense V."/>
            <person name="Catcheside P."/>
            <person name="Chovatia M."/>
            <person name="Cooper J."/>
            <person name="Damon W."/>
            <person name="Desjardin D."/>
            <person name="Finy P."/>
            <person name="Geml J."/>
            <person name="Haridas S."/>
            <person name="Hughes K."/>
            <person name="Justo A."/>
            <person name="Karasinski D."/>
            <person name="Kautmanova I."/>
            <person name="Kiss B."/>
            <person name="Kocsube S."/>
            <person name="Kotiranta H."/>
            <person name="LaButti K.M."/>
            <person name="Lechner B.E."/>
            <person name="Liimatainen K."/>
            <person name="Lipzen A."/>
            <person name="Lukacs Z."/>
            <person name="Mihaltcheva S."/>
            <person name="Morgado L.N."/>
            <person name="Niskanen T."/>
            <person name="Noordeloos M.E."/>
            <person name="Ohm R.A."/>
            <person name="Ortiz-Santana B."/>
            <person name="Ovrebo C."/>
            <person name="Racz N."/>
            <person name="Riley R."/>
            <person name="Savchenko A."/>
            <person name="Shiryaev A."/>
            <person name="Soop K."/>
            <person name="Spirin V."/>
            <person name="Szebenyi C."/>
            <person name="Tomsovsky M."/>
            <person name="Tulloss R.E."/>
            <person name="Uehling J."/>
            <person name="Grigoriev I.V."/>
            <person name="Vagvolgyi C."/>
            <person name="Papp T."/>
            <person name="Martin F.M."/>
            <person name="Miettinen O."/>
            <person name="Hibbett D.S."/>
            <person name="Nagy L.G."/>
        </authorList>
    </citation>
    <scope>NUCLEOTIDE SEQUENCE [LARGE SCALE GENOMIC DNA]</scope>
    <source>
        <strain evidence="1 2">CBS 962.96</strain>
    </source>
</reference>
<organism evidence="1 2">
    <name type="scientific">Dendrothele bispora (strain CBS 962.96)</name>
    <dbReference type="NCBI Taxonomy" id="1314807"/>
    <lineage>
        <taxon>Eukaryota</taxon>
        <taxon>Fungi</taxon>
        <taxon>Dikarya</taxon>
        <taxon>Basidiomycota</taxon>
        <taxon>Agaricomycotina</taxon>
        <taxon>Agaricomycetes</taxon>
        <taxon>Agaricomycetidae</taxon>
        <taxon>Agaricales</taxon>
        <taxon>Agaricales incertae sedis</taxon>
        <taxon>Dendrothele</taxon>
    </lineage>
</organism>
<dbReference type="AlphaFoldDB" id="A0A4S8KIM5"/>
<sequence length="162" mass="18506">MELWRSPLEVIEDGCCLVCSFGLQVHHPCFNPDNLVKVTSSPVTAPAALSHPVYSFNYAQMQLLSAHPLFHSLHPWTLWLLFTWTPWHCTLYSIPPDLPLIFDLDPVPPFSRKNPEPPLSRKNPVPPFSRKTFDPLAILCPKYPVMFICHFLLCSSPFDSHL</sequence>
<keyword evidence="2" id="KW-1185">Reference proteome</keyword>
<dbReference type="Proteomes" id="UP000297245">
    <property type="component" value="Unassembled WGS sequence"/>
</dbReference>
<proteinExistence type="predicted"/>
<protein>
    <submittedName>
        <fullName evidence="1">Uncharacterized protein</fullName>
    </submittedName>
</protein>
<evidence type="ECO:0000313" key="1">
    <source>
        <dbReference type="EMBL" id="THU75171.1"/>
    </source>
</evidence>